<evidence type="ECO:0000313" key="2">
    <source>
        <dbReference type="EMBL" id="QJW84783.1"/>
    </source>
</evidence>
<organism evidence="2 3">
    <name type="scientific">Ramlibacter terrae</name>
    <dbReference type="NCBI Taxonomy" id="2732511"/>
    <lineage>
        <taxon>Bacteria</taxon>
        <taxon>Pseudomonadati</taxon>
        <taxon>Pseudomonadota</taxon>
        <taxon>Betaproteobacteria</taxon>
        <taxon>Burkholderiales</taxon>
        <taxon>Comamonadaceae</taxon>
        <taxon>Ramlibacter</taxon>
    </lineage>
</organism>
<sequence>MRTAAAPGRRGRRRGGGKGCLDAGGGLLGAAAQVQFDWRPSGSKTSNGSSVSALAALDAARATSGKLPAASRRCPRKAL</sequence>
<accession>A0ABX6P401</accession>
<gene>
    <name evidence="2" type="ORF">HK414_17485</name>
</gene>
<keyword evidence="3" id="KW-1185">Reference proteome</keyword>
<dbReference type="Proteomes" id="UP000500826">
    <property type="component" value="Chromosome"/>
</dbReference>
<dbReference type="EMBL" id="CP053418">
    <property type="protein sequence ID" value="QJW84783.1"/>
    <property type="molecule type" value="Genomic_DNA"/>
</dbReference>
<protein>
    <submittedName>
        <fullName evidence="2">Uncharacterized protein</fullName>
    </submittedName>
</protein>
<name>A0ABX6P401_9BURK</name>
<evidence type="ECO:0000313" key="3">
    <source>
        <dbReference type="Proteomes" id="UP000500826"/>
    </source>
</evidence>
<proteinExistence type="predicted"/>
<evidence type="ECO:0000256" key="1">
    <source>
        <dbReference type="SAM" id="MobiDB-lite"/>
    </source>
</evidence>
<reference evidence="2 3" key="1">
    <citation type="submission" date="2020-05" db="EMBL/GenBank/DDBJ databases">
        <title>Ramlibacter rhizophilus sp. nov., isolated from rhizosphere soil of national flower Mugunghwa from South Korea.</title>
        <authorList>
            <person name="Zheng-Fei Y."/>
            <person name="Huan T."/>
        </authorList>
    </citation>
    <scope>NUCLEOTIDE SEQUENCE [LARGE SCALE GENOMIC DNA]</scope>
    <source>
        <strain evidence="2 3">H242</strain>
    </source>
</reference>
<feature type="region of interest" description="Disordered" evidence="1">
    <location>
        <begin position="1"/>
        <end position="20"/>
    </location>
</feature>
<reference evidence="2 3" key="2">
    <citation type="submission" date="2020-05" db="EMBL/GenBank/DDBJ databases">
        <authorList>
            <person name="Khan S.A."/>
            <person name="Jeon C.O."/>
            <person name="Chun B.H."/>
        </authorList>
    </citation>
    <scope>NUCLEOTIDE SEQUENCE [LARGE SCALE GENOMIC DNA]</scope>
    <source>
        <strain evidence="2 3">H242</strain>
    </source>
</reference>